<evidence type="ECO:0000313" key="3">
    <source>
        <dbReference type="Proteomes" id="UP000002420"/>
    </source>
</evidence>
<dbReference type="RefSeq" id="WP_012471412.1">
    <property type="nucleotide sequence ID" value="NC_010814.1"/>
</dbReference>
<sequence length="312" mass="35662">MSRFKFFVQPGFDSEFVGGYLDGQQIHDWLRSKAPAMSDAISGETDFAVLSERLLLEGEKDFLVWDDLLKAAEMTYFADQTPLKGPSIDFCCGYGFWTSRILGKIDVGVDLFPETGSYQRSIEGFVDKGFIGGAYRSVLQADVTAELPLPDNFFESVVAVCSLEHIDRVENVLATITRILKPGGKVYLSLQTNCYIKKFEEIFHPSYVEWVREAFAIHQDRTWEEWDELVSQAGLTIESHRFILSEDETALKALMYWKDPFAPAAGELGLERAVKEIPEFRRFYFDKVRYWSRREVEPAQASIVCLTCTRQT</sequence>
<dbReference type="STRING" id="398767.Glov_3382"/>
<reference evidence="2 3" key="1">
    <citation type="submission" date="2008-05" db="EMBL/GenBank/DDBJ databases">
        <title>Complete sequence of chromosome of Geobacter lovleyi SZ.</title>
        <authorList>
            <consortium name="US DOE Joint Genome Institute"/>
            <person name="Lucas S."/>
            <person name="Copeland A."/>
            <person name="Lapidus A."/>
            <person name="Glavina del Rio T."/>
            <person name="Dalin E."/>
            <person name="Tice H."/>
            <person name="Bruce D."/>
            <person name="Goodwin L."/>
            <person name="Pitluck S."/>
            <person name="Chertkov O."/>
            <person name="Meincke L."/>
            <person name="Brettin T."/>
            <person name="Detter J.C."/>
            <person name="Han C."/>
            <person name="Tapia R."/>
            <person name="Kuske C.R."/>
            <person name="Schmutz J."/>
            <person name="Larimer F."/>
            <person name="Land M."/>
            <person name="Hauser L."/>
            <person name="Kyrpides N."/>
            <person name="Mikhailova N."/>
            <person name="Sung Y."/>
            <person name="Fletcher K.E."/>
            <person name="Ritalahti K.M."/>
            <person name="Loeffler F.E."/>
            <person name="Richardson P."/>
        </authorList>
    </citation>
    <scope>NUCLEOTIDE SEQUENCE [LARGE SCALE GENOMIC DNA]</scope>
    <source>
        <strain evidence="3">ATCC BAA-1151 / DSM 17278 / SZ</strain>
    </source>
</reference>
<keyword evidence="2" id="KW-0808">Transferase</keyword>
<organism evidence="2 3">
    <name type="scientific">Trichlorobacter lovleyi (strain ATCC BAA-1151 / DSM 17278 / SZ)</name>
    <name type="common">Geobacter lovleyi</name>
    <dbReference type="NCBI Taxonomy" id="398767"/>
    <lineage>
        <taxon>Bacteria</taxon>
        <taxon>Pseudomonadati</taxon>
        <taxon>Thermodesulfobacteriota</taxon>
        <taxon>Desulfuromonadia</taxon>
        <taxon>Geobacterales</taxon>
        <taxon>Geobacteraceae</taxon>
        <taxon>Trichlorobacter</taxon>
    </lineage>
</organism>
<dbReference type="InterPro" id="IPR013216">
    <property type="entry name" value="Methyltransf_11"/>
</dbReference>
<dbReference type="HOGENOM" id="CLU_890705_0_0_7"/>
<dbReference type="InterPro" id="IPR029063">
    <property type="entry name" value="SAM-dependent_MTases_sf"/>
</dbReference>
<evidence type="ECO:0000259" key="1">
    <source>
        <dbReference type="Pfam" id="PF08241"/>
    </source>
</evidence>
<evidence type="ECO:0000313" key="2">
    <source>
        <dbReference type="EMBL" id="ACD97088.1"/>
    </source>
</evidence>
<dbReference type="GO" id="GO:0032259">
    <property type="term" value="P:methylation"/>
    <property type="evidence" value="ECO:0007669"/>
    <property type="project" value="UniProtKB-KW"/>
</dbReference>
<accession>B3EBP9</accession>
<feature type="domain" description="Methyltransferase type 11" evidence="1">
    <location>
        <begin position="89"/>
        <end position="187"/>
    </location>
</feature>
<protein>
    <submittedName>
        <fullName evidence="2">Methyltransferase type 11</fullName>
    </submittedName>
</protein>
<dbReference type="OrthoDB" id="5363250at2"/>
<dbReference type="KEGG" id="glo:Glov_3382"/>
<dbReference type="CDD" id="cd02440">
    <property type="entry name" value="AdoMet_MTases"/>
    <property type="match status" value="1"/>
</dbReference>
<proteinExistence type="predicted"/>
<keyword evidence="3" id="KW-1185">Reference proteome</keyword>
<keyword evidence="2" id="KW-0489">Methyltransferase</keyword>
<dbReference type="GO" id="GO:0008757">
    <property type="term" value="F:S-adenosylmethionine-dependent methyltransferase activity"/>
    <property type="evidence" value="ECO:0007669"/>
    <property type="project" value="InterPro"/>
</dbReference>
<gene>
    <name evidence="2" type="ordered locus">Glov_3382</name>
</gene>
<dbReference type="SUPFAM" id="SSF53335">
    <property type="entry name" value="S-adenosyl-L-methionine-dependent methyltransferases"/>
    <property type="match status" value="1"/>
</dbReference>
<dbReference type="AlphaFoldDB" id="B3EBP9"/>
<dbReference type="Gene3D" id="3.40.50.150">
    <property type="entry name" value="Vaccinia Virus protein VP39"/>
    <property type="match status" value="1"/>
</dbReference>
<name>B3EBP9_TRIL1</name>
<dbReference type="EMBL" id="CP001089">
    <property type="protein sequence ID" value="ACD97088.1"/>
    <property type="molecule type" value="Genomic_DNA"/>
</dbReference>
<dbReference type="Proteomes" id="UP000002420">
    <property type="component" value="Chromosome"/>
</dbReference>
<dbReference type="eggNOG" id="COG4976">
    <property type="taxonomic scope" value="Bacteria"/>
</dbReference>
<dbReference type="Pfam" id="PF08241">
    <property type="entry name" value="Methyltransf_11"/>
    <property type="match status" value="1"/>
</dbReference>